<evidence type="ECO:0000313" key="2">
    <source>
        <dbReference type="EMBL" id="TQM65478.1"/>
    </source>
</evidence>
<evidence type="ECO:0000313" key="3">
    <source>
        <dbReference type="Proteomes" id="UP000318331"/>
    </source>
</evidence>
<dbReference type="Pfam" id="PF08818">
    <property type="entry name" value="DUF1801"/>
    <property type="match status" value="1"/>
</dbReference>
<dbReference type="SUPFAM" id="SSF159888">
    <property type="entry name" value="YdhG-like"/>
    <property type="match status" value="1"/>
</dbReference>
<keyword evidence="3" id="KW-1185">Reference proteome</keyword>
<name>A0A543I4F1_9MICO</name>
<dbReference type="Proteomes" id="UP000318331">
    <property type="component" value="Unassembled WGS sequence"/>
</dbReference>
<organism evidence="2 3">
    <name type="scientific">Klugiella xanthotipulae</name>
    <dbReference type="NCBI Taxonomy" id="244735"/>
    <lineage>
        <taxon>Bacteria</taxon>
        <taxon>Bacillati</taxon>
        <taxon>Actinomycetota</taxon>
        <taxon>Actinomycetes</taxon>
        <taxon>Micrococcales</taxon>
        <taxon>Microbacteriaceae</taxon>
        <taxon>Klugiella</taxon>
    </lineage>
</organism>
<dbReference type="OrthoDB" id="192368at2"/>
<proteinExistence type="predicted"/>
<protein>
    <submittedName>
        <fullName evidence="2">Uncharacterized protein DUF1801</fullName>
    </submittedName>
</protein>
<dbReference type="InterPro" id="IPR014922">
    <property type="entry name" value="YdhG-like"/>
</dbReference>
<dbReference type="Gene3D" id="3.90.1150.200">
    <property type="match status" value="1"/>
</dbReference>
<gene>
    <name evidence="2" type="ORF">FB466_0282</name>
</gene>
<comment type="caution">
    <text evidence="2">The sequence shown here is derived from an EMBL/GenBank/DDBJ whole genome shotgun (WGS) entry which is preliminary data.</text>
</comment>
<dbReference type="AlphaFoldDB" id="A0A543I4F1"/>
<sequence>MSTLDDYIAALDPAQQEISVALRSLLDSALPEAAGQLWHAHPVWLLARAPVAGFKAYPRYVTFMIWNASPIVDTSGTLVPGPRMATARFTSISDIDEKSIRNWLAQSAA</sequence>
<evidence type="ECO:0000259" key="1">
    <source>
        <dbReference type="Pfam" id="PF08818"/>
    </source>
</evidence>
<reference evidence="2 3" key="1">
    <citation type="submission" date="2019-06" db="EMBL/GenBank/DDBJ databases">
        <title>Sequencing the genomes of 1000 actinobacteria strains.</title>
        <authorList>
            <person name="Klenk H.-P."/>
        </authorList>
    </citation>
    <scope>NUCLEOTIDE SEQUENCE [LARGE SCALE GENOMIC DNA]</scope>
    <source>
        <strain evidence="2 3">DSM 18031</strain>
    </source>
</reference>
<feature type="domain" description="YdhG-like" evidence="1">
    <location>
        <begin position="16"/>
        <end position="107"/>
    </location>
</feature>
<dbReference type="EMBL" id="VFPN01000001">
    <property type="protein sequence ID" value="TQM65478.1"/>
    <property type="molecule type" value="Genomic_DNA"/>
</dbReference>
<accession>A0A543I4F1</accession>
<dbReference type="RefSeq" id="WP_141915249.1">
    <property type="nucleotide sequence ID" value="NZ_BAAAYS010000013.1"/>
</dbReference>